<dbReference type="Gene3D" id="3.40.50.720">
    <property type="entry name" value="NAD(P)-binding Rossmann-like Domain"/>
    <property type="match status" value="1"/>
</dbReference>
<dbReference type="Proteomes" id="UP001596306">
    <property type="component" value="Unassembled WGS sequence"/>
</dbReference>
<dbReference type="RefSeq" id="WP_386732131.1">
    <property type="nucleotide sequence ID" value="NZ_JBHSTP010000003.1"/>
</dbReference>
<accession>A0ABW1VJ86</accession>
<keyword evidence="3" id="KW-1185">Reference proteome</keyword>
<evidence type="ECO:0000259" key="1">
    <source>
        <dbReference type="Pfam" id="PF01370"/>
    </source>
</evidence>
<evidence type="ECO:0000313" key="2">
    <source>
        <dbReference type="EMBL" id="MFC6356932.1"/>
    </source>
</evidence>
<dbReference type="Pfam" id="PF01370">
    <property type="entry name" value="Epimerase"/>
    <property type="match status" value="1"/>
</dbReference>
<reference evidence="3" key="1">
    <citation type="journal article" date="2019" name="Int. J. Syst. Evol. Microbiol.">
        <title>The Global Catalogue of Microorganisms (GCM) 10K type strain sequencing project: providing services to taxonomists for standard genome sequencing and annotation.</title>
        <authorList>
            <consortium name="The Broad Institute Genomics Platform"/>
            <consortium name="The Broad Institute Genome Sequencing Center for Infectious Disease"/>
            <person name="Wu L."/>
            <person name="Ma J."/>
        </authorList>
    </citation>
    <scope>NUCLEOTIDE SEQUENCE [LARGE SCALE GENOMIC DNA]</scope>
    <source>
        <strain evidence="3">CCUG 43304</strain>
    </source>
</reference>
<dbReference type="SUPFAM" id="SSF51735">
    <property type="entry name" value="NAD(P)-binding Rossmann-fold domains"/>
    <property type="match status" value="1"/>
</dbReference>
<name>A0ABW1VJ86_9MICO</name>
<protein>
    <submittedName>
        <fullName evidence="2">NAD-dependent epimerase/dehydratase family protein</fullName>
    </submittedName>
</protein>
<dbReference type="InterPro" id="IPR001509">
    <property type="entry name" value="Epimerase_deHydtase"/>
</dbReference>
<organism evidence="2 3">
    <name type="scientific">Luethyella okanaganae</name>
    <dbReference type="NCBI Taxonomy" id="69372"/>
    <lineage>
        <taxon>Bacteria</taxon>
        <taxon>Bacillati</taxon>
        <taxon>Actinomycetota</taxon>
        <taxon>Actinomycetes</taxon>
        <taxon>Micrococcales</taxon>
        <taxon>Microbacteriaceae</taxon>
        <taxon>Luethyella</taxon>
    </lineage>
</organism>
<evidence type="ECO:0000313" key="3">
    <source>
        <dbReference type="Proteomes" id="UP001596306"/>
    </source>
</evidence>
<dbReference type="PANTHER" id="PTHR43245">
    <property type="entry name" value="BIFUNCTIONAL POLYMYXIN RESISTANCE PROTEIN ARNA"/>
    <property type="match status" value="1"/>
</dbReference>
<dbReference type="InterPro" id="IPR050177">
    <property type="entry name" value="Lipid_A_modif_metabolic_enz"/>
</dbReference>
<dbReference type="InterPro" id="IPR036291">
    <property type="entry name" value="NAD(P)-bd_dom_sf"/>
</dbReference>
<proteinExistence type="predicted"/>
<comment type="caution">
    <text evidence="2">The sequence shown here is derived from an EMBL/GenBank/DDBJ whole genome shotgun (WGS) entry which is preliminary data.</text>
</comment>
<feature type="domain" description="NAD-dependent epimerase/dehydratase" evidence="1">
    <location>
        <begin position="10"/>
        <end position="224"/>
    </location>
</feature>
<dbReference type="PANTHER" id="PTHR43245:SF13">
    <property type="entry name" value="UDP-D-APIOSE_UDP-D-XYLOSE SYNTHASE 2"/>
    <property type="match status" value="1"/>
</dbReference>
<sequence length="293" mass="32256">MTVVELAKKVLVTGASGYIGRHVVRALLDRGAEVIAIDRETSSARRAIDARAQLVSADVFAFSDEDFEALGSPDACIHLAWEAGFTHASPTHMLRLSDHYRFLSGLVDRGIRRLAVVGTMHEVGYHEGRVDADTPTNPLSQYGVAKDALRKALAADFEGTDVVFQWLRCFYVIGDEENSKSVFSRIAAAARQGQTTFPFTTGTRKFDFIHVEELGRQIAAAASQDEVRGVIHCGSGTSTELRHMVDRFIAERGFNIELLYGAFPDRQYDSPAIWADTTAIHYIMSRIEAGVTS</sequence>
<gene>
    <name evidence="2" type="ORF">ACFQB0_12520</name>
</gene>
<dbReference type="EMBL" id="JBHSTP010000003">
    <property type="protein sequence ID" value="MFC6356932.1"/>
    <property type="molecule type" value="Genomic_DNA"/>
</dbReference>